<evidence type="ECO:0000259" key="1">
    <source>
        <dbReference type="Pfam" id="PF00144"/>
    </source>
</evidence>
<dbReference type="AlphaFoldDB" id="A0A2M9CVE4"/>
<dbReference type="Proteomes" id="UP000230000">
    <property type="component" value="Unassembled WGS sequence"/>
</dbReference>
<dbReference type="EMBL" id="PGFG01000001">
    <property type="protein sequence ID" value="PJJ75863.1"/>
    <property type="molecule type" value="Genomic_DNA"/>
</dbReference>
<keyword evidence="3" id="KW-1185">Reference proteome</keyword>
<dbReference type="InterPro" id="IPR012338">
    <property type="entry name" value="Beta-lactam/transpept-like"/>
</dbReference>
<accession>A0A2M9CVE4</accession>
<dbReference type="OrthoDB" id="9793489at2"/>
<gene>
    <name evidence="2" type="ORF">BXY57_1457</name>
</gene>
<proteinExistence type="predicted"/>
<name>A0A2M9CVE4_9BACT</name>
<dbReference type="SUPFAM" id="SSF56601">
    <property type="entry name" value="beta-lactamase/transpeptidase-like"/>
    <property type="match status" value="1"/>
</dbReference>
<dbReference type="Gene3D" id="3.40.710.10">
    <property type="entry name" value="DD-peptidase/beta-lactamase superfamily"/>
    <property type="match status" value="1"/>
</dbReference>
<dbReference type="Pfam" id="PF00144">
    <property type="entry name" value="Beta-lactamase"/>
    <property type="match status" value="1"/>
</dbReference>
<organism evidence="2 3">
    <name type="scientific">Thermoflavifilum aggregans</name>
    <dbReference type="NCBI Taxonomy" id="454188"/>
    <lineage>
        <taxon>Bacteria</taxon>
        <taxon>Pseudomonadati</taxon>
        <taxon>Bacteroidota</taxon>
        <taxon>Chitinophagia</taxon>
        <taxon>Chitinophagales</taxon>
        <taxon>Chitinophagaceae</taxon>
        <taxon>Thermoflavifilum</taxon>
    </lineage>
</organism>
<sequence>MRKPILAMLKPLLFLWIFLLLSRCQSADSRESSHAVLYERITRAKIADSIAERRNAILNSPSTIRMQEALDEYYHHFLGKRFNGAILVARKGVVIYEKYQGYADFSKHIPIDEHTTFQLASTSKPFLAMAVLWLYQRGKLNLNDPVQKYFPNFPYQGVTIKLLLNHRSGLPNYLYCCQSYWKDPSRLMTNQDVVRILCKYHPKPVFKPDTRFNYCNTNYCVLAAIVEEVTHEPLGSFLQRIFFEPLGMHDTYVYTPREPAPAHQSISYDARGRKVRTVPFDGVVGDKNVYSTVEDLLKWDQALYSGTLFPDSILQLAYKPYSFEHPGIHNYGLGWRMLVYPDGQQIIYHNGWWHGNNSVFYRFLKDTTTLIILSNRYDPIVYHVQPVMKILHENDVEGEVDEGG</sequence>
<comment type="caution">
    <text evidence="2">The sequence shown here is derived from an EMBL/GenBank/DDBJ whole genome shotgun (WGS) entry which is preliminary data.</text>
</comment>
<evidence type="ECO:0000313" key="2">
    <source>
        <dbReference type="EMBL" id="PJJ75863.1"/>
    </source>
</evidence>
<dbReference type="InterPro" id="IPR001466">
    <property type="entry name" value="Beta-lactam-related"/>
</dbReference>
<dbReference type="InterPro" id="IPR050491">
    <property type="entry name" value="AmpC-like"/>
</dbReference>
<dbReference type="PANTHER" id="PTHR46825">
    <property type="entry name" value="D-ALANYL-D-ALANINE-CARBOXYPEPTIDASE/ENDOPEPTIDASE AMPH"/>
    <property type="match status" value="1"/>
</dbReference>
<feature type="domain" description="Beta-lactamase-related" evidence="1">
    <location>
        <begin position="80"/>
        <end position="383"/>
    </location>
</feature>
<evidence type="ECO:0000313" key="3">
    <source>
        <dbReference type="Proteomes" id="UP000230000"/>
    </source>
</evidence>
<protein>
    <submittedName>
        <fullName evidence="2">CubicO group peptidase (Beta-lactamase class C family)</fullName>
    </submittedName>
</protein>
<dbReference type="PANTHER" id="PTHR46825:SF9">
    <property type="entry name" value="BETA-LACTAMASE-RELATED DOMAIN-CONTAINING PROTEIN"/>
    <property type="match status" value="1"/>
</dbReference>
<reference evidence="2 3" key="1">
    <citation type="submission" date="2017-11" db="EMBL/GenBank/DDBJ databases">
        <title>Genomic Encyclopedia of Archaeal and Bacterial Type Strains, Phase II (KMG-II): From Individual Species to Whole Genera.</title>
        <authorList>
            <person name="Goeker M."/>
        </authorList>
    </citation>
    <scope>NUCLEOTIDE SEQUENCE [LARGE SCALE GENOMIC DNA]</scope>
    <source>
        <strain evidence="2 3">DSM 27268</strain>
    </source>
</reference>